<dbReference type="PANTHER" id="PTHR18863">
    <property type="entry name" value="TSEC-2-RELATED"/>
    <property type="match status" value="1"/>
</dbReference>
<dbReference type="AlphaFoldDB" id="A0A8C5K1V9"/>
<feature type="region of interest" description="Disordered" evidence="2">
    <location>
        <begin position="347"/>
        <end position="405"/>
    </location>
</feature>
<gene>
    <name evidence="3" type="primary">LOC101617647</name>
</gene>
<feature type="coiled-coil region" evidence="1">
    <location>
        <begin position="413"/>
        <end position="447"/>
    </location>
</feature>
<dbReference type="PANTHER" id="PTHR18863:SF5">
    <property type="entry name" value="TESTIS EXPRESSED GENE 21"/>
    <property type="match status" value="1"/>
</dbReference>
<feature type="region of interest" description="Disordered" evidence="2">
    <location>
        <begin position="484"/>
        <end position="525"/>
    </location>
</feature>
<keyword evidence="4" id="KW-1185">Reference proteome</keyword>
<reference evidence="3" key="2">
    <citation type="submission" date="2025-09" db="UniProtKB">
        <authorList>
            <consortium name="Ensembl"/>
        </authorList>
    </citation>
    <scope>IDENTIFICATION</scope>
</reference>
<sequence>MASRLQSLNHSDPGRLANGPNTGPRKAKPSEARHLSHLSPWKNCPVACFGPPDVVPTRNPISYNQKAADLVHPDLAGLLMKTKTSAQLRNLQSKLLLKETSLQDMKNELESYKESNVRQSLQIMSLRNDIKDLQDLTASLVRTKTLKNTSGQSRGRGNWDLTARVIEIENHLRVHLVEREKTEQKAVLSEEKLSCPSRIPPHVNLRGREDSLDMFPVKDEGEAILANNLEREKTFYSEGLNDGQQIWDDYLQDLIHQENQASELDGPPDEGSRGPTAEQSQHQNFLSHLATLLSDSIGPIPATEDAVEERIQEIGTSERSWKLRTEGLQQEIEKLTKRLEQLHRLHEEARESLQPEENCRDQKRPLKHPEEDIAINDFSPGRLDSGRNKENFRTQNSQVDKHKKSKQLETLLNAQQNLKTPRMEEKIQKLQKQLSDLKLSNKNMKTQLTRINVLKDKTIEKLRQSLVKVEMMKEKAVPQTDNLKTTLDSGEQEETSDKVRASQMPAGVTPEHPTMNSTPKGVLGQEQEPADFRDTIMKMLGFHMKTADKEIINQLKLVIQVYEIASKCKLSSGGETQQET</sequence>
<proteinExistence type="predicted"/>
<evidence type="ECO:0000256" key="2">
    <source>
        <dbReference type="SAM" id="MobiDB-lite"/>
    </source>
</evidence>
<dbReference type="OMA" id="DCETGQD"/>
<feature type="region of interest" description="Disordered" evidence="2">
    <location>
        <begin position="261"/>
        <end position="281"/>
    </location>
</feature>
<keyword evidence="1" id="KW-0175">Coiled coil</keyword>
<reference evidence="3" key="1">
    <citation type="submission" date="2025-08" db="UniProtKB">
        <authorList>
            <consortium name="Ensembl"/>
        </authorList>
    </citation>
    <scope>IDENTIFICATION</scope>
</reference>
<evidence type="ECO:0000313" key="4">
    <source>
        <dbReference type="Proteomes" id="UP000694385"/>
    </source>
</evidence>
<organism evidence="3 4">
    <name type="scientific">Jaculus jaculus</name>
    <name type="common">Lesser Egyptian jerboa</name>
    <dbReference type="NCBI Taxonomy" id="51337"/>
    <lineage>
        <taxon>Eukaryota</taxon>
        <taxon>Metazoa</taxon>
        <taxon>Chordata</taxon>
        <taxon>Craniata</taxon>
        <taxon>Vertebrata</taxon>
        <taxon>Euteleostomi</taxon>
        <taxon>Mammalia</taxon>
        <taxon>Eutheria</taxon>
        <taxon>Euarchontoglires</taxon>
        <taxon>Glires</taxon>
        <taxon>Rodentia</taxon>
        <taxon>Myomorpha</taxon>
        <taxon>Dipodoidea</taxon>
        <taxon>Dipodidae</taxon>
        <taxon>Dipodinae</taxon>
        <taxon>Jaculus</taxon>
    </lineage>
</organism>
<dbReference type="Ensembl" id="ENSJJAT00000001588.1">
    <property type="protein sequence ID" value="ENSJJAP00000001277.1"/>
    <property type="gene ID" value="ENSJJAG00000001248.1"/>
</dbReference>
<dbReference type="InterPro" id="IPR039139">
    <property type="entry name" value="CCDC170-like"/>
</dbReference>
<dbReference type="GeneTree" id="ENSGT00390000012924"/>
<dbReference type="Proteomes" id="UP000694385">
    <property type="component" value="Unassembled WGS sequence"/>
</dbReference>
<feature type="compositionally biased region" description="Basic and acidic residues" evidence="2">
    <location>
        <begin position="347"/>
        <end position="371"/>
    </location>
</feature>
<feature type="coiled-coil region" evidence="1">
    <location>
        <begin position="88"/>
        <end position="122"/>
    </location>
</feature>
<feature type="compositionally biased region" description="Polar residues" evidence="2">
    <location>
        <begin position="1"/>
        <end position="10"/>
    </location>
</feature>
<accession>A0A8C5K1V9</accession>
<evidence type="ECO:0000256" key="1">
    <source>
        <dbReference type="SAM" id="Coils"/>
    </source>
</evidence>
<name>A0A8C5K1V9_JACJA</name>
<protein>
    <submittedName>
        <fullName evidence="3">Testis expressed gene 21</fullName>
    </submittedName>
</protein>
<evidence type="ECO:0000313" key="3">
    <source>
        <dbReference type="Ensembl" id="ENSJJAP00000001277.1"/>
    </source>
</evidence>
<feature type="region of interest" description="Disordered" evidence="2">
    <location>
        <begin position="1"/>
        <end position="36"/>
    </location>
</feature>